<gene>
    <name evidence="6" type="ORF">C8D89_11088</name>
</gene>
<evidence type="ECO:0000313" key="6">
    <source>
        <dbReference type="EMBL" id="PVZ07935.1"/>
    </source>
</evidence>
<comment type="caution">
    <text evidence="6">The sequence shown here is derived from an EMBL/GenBank/DDBJ whole genome shotgun (WGS) entry which is preliminary data.</text>
</comment>
<dbReference type="Proteomes" id="UP000245639">
    <property type="component" value="Unassembled WGS sequence"/>
</dbReference>
<evidence type="ECO:0000256" key="1">
    <source>
        <dbReference type="ARBA" id="ARBA00007637"/>
    </source>
</evidence>
<dbReference type="CDD" id="cd08946">
    <property type="entry name" value="SDR_e"/>
    <property type="match status" value="1"/>
</dbReference>
<reference evidence="6 7" key="1">
    <citation type="submission" date="2018-04" db="EMBL/GenBank/DDBJ databases">
        <title>Genomic Encyclopedia of Type Strains, Phase IV (KMG-IV): sequencing the most valuable type-strain genomes for metagenomic binning, comparative biology and taxonomic classification.</title>
        <authorList>
            <person name="Goeker M."/>
        </authorList>
    </citation>
    <scope>NUCLEOTIDE SEQUENCE [LARGE SCALE GENOMIC DNA]</scope>
    <source>
        <strain evidence="6 7">DSM 45771</strain>
    </source>
</reference>
<comment type="similarity">
    <text evidence="1">Belongs to the NAD(P)-dependent epimerase/dehydratase family.</text>
</comment>
<name>A0A2U1F6X0_9PSEU</name>
<accession>A0A2U1F6X0</accession>
<evidence type="ECO:0000256" key="3">
    <source>
        <dbReference type="ARBA" id="ARBA00023027"/>
    </source>
</evidence>
<dbReference type="GO" id="GO:0016491">
    <property type="term" value="F:oxidoreductase activity"/>
    <property type="evidence" value="ECO:0007669"/>
    <property type="project" value="UniProtKB-KW"/>
</dbReference>
<keyword evidence="3" id="KW-0520">NAD</keyword>
<organism evidence="6 7">
    <name type="scientific">Actinomycetospora cinnamomea</name>
    <dbReference type="NCBI Taxonomy" id="663609"/>
    <lineage>
        <taxon>Bacteria</taxon>
        <taxon>Bacillati</taxon>
        <taxon>Actinomycetota</taxon>
        <taxon>Actinomycetes</taxon>
        <taxon>Pseudonocardiales</taxon>
        <taxon>Pseudonocardiaceae</taxon>
        <taxon>Actinomycetospora</taxon>
    </lineage>
</organism>
<dbReference type="OrthoDB" id="8770295at2"/>
<dbReference type="InterPro" id="IPR020904">
    <property type="entry name" value="Sc_DH/Rdtase_CS"/>
</dbReference>
<dbReference type="EMBL" id="QEKW01000010">
    <property type="protein sequence ID" value="PVZ07935.1"/>
    <property type="molecule type" value="Genomic_DNA"/>
</dbReference>
<dbReference type="RefSeq" id="WP_116709618.1">
    <property type="nucleotide sequence ID" value="NZ_QEKW01000010.1"/>
</dbReference>
<dbReference type="InterPro" id="IPR001509">
    <property type="entry name" value="Epimerase_deHydtase"/>
</dbReference>
<evidence type="ECO:0000259" key="5">
    <source>
        <dbReference type="Pfam" id="PF01370"/>
    </source>
</evidence>
<keyword evidence="7" id="KW-1185">Reference proteome</keyword>
<evidence type="ECO:0000256" key="4">
    <source>
        <dbReference type="SAM" id="MobiDB-lite"/>
    </source>
</evidence>
<dbReference type="Pfam" id="PF01370">
    <property type="entry name" value="Epimerase"/>
    <property type="match status" value="1"/>
</dbReference>
<dbReference type="SUPFAM" id="SSF51735">
    <property type="entry name" value="NAD(P)-binding Rossmann-fold domains"/>
    <property type="match status" value="1"/>
</dbReference>
<evidence type="ECO:0000256" key="2">
    <source>
        <dbReference type="ARBA" id="ARBA00023002"/>
    </source>
</evidence>
<evidence type="ECO:0000313" key="7">
    <source>
        <dbReference type="Proteomes" id="UP000245639"/>
    </source>
</evidence>
<protein>
    <submittedName>
        <fullName evidence="6">NAD-dependent epimerase/dehydratase family protein</fullName>
    </submittedName>
</protein>
<feature type="domain" description="NAD-dependent epimerase/dehydratase" evidence="5">
    <location>
        <begin position="5"/>
        <end position="167"/>
    </location>
</feature>
<proteinExistence type="inferred from homology"/>
<feature type="region of interest" description="Disordered" evidence="4">
    <location>
        <begin position="243"/>
        <end position="271"/>
    </location>
</feature>
<dbReference type="PANTHER" id="PTHR43103:SF5">
    <property type="entry name" value="4-EPIMERASE, PUTATIVE (AFU_ORTHOLOGUE AFUA_7G00360)-RELATED"/>
    <property type="match status" value="1"/>
</dbReference>
<dbReference type="PANTHER" id="PTHR43103">
    <property type="entry name" value="NUCLEOSIDE-DIPHOSPHATE-SUGAR EPIMERASE"/>
    <property type="match status" value="1"/>
</dbReference>
<dbReference type="PROSITE" id="PS00061">
    <property type="entry name" value="ADH_SHORT"/>
    <property type="match status" value="1"/>
</dbReference>
<keyword evidence="2" id="KW-0560">Oxidoreductase</keyword>
<dbReference type="AlphaFoldDB" id="A0A2U1F6X0"/>
<dbReference type="Gene3D" id="3.40.50.720">
    <property type="entry name" value="NAD(P)-binding Rossmann-like Domain"/>
    <property type="match status" value="1"/>
</dbReference>
<sequence>MSERVLVTGAAGRIGGYLRPRLARPARTLRLLDVAAVPDPAPGEETVTASVADLDAVTAACAGDGRAVDAVVHLGGYAGEEAWDDVLAVNIHGTYAVFEAARRAGVGRVVFASSNHAVGFHPGTDPVPDGLPPRPDTFYGVSKVAGEALGSLYHDRHGLDVVCLRIGTCRDRPTDRRGLATWLSPDDCGRLVEAALTCPSPGFRIVWGVSANIRRRWALAGAHELGYRPRDDAEVFAAEVGEHGDPETDGFVGGEFCGPGSEAPGRYPPDR</sequence>
<dbReference type="InterPro" id="IPR036291">
    <property type="entry name" value="NAD(P)-bd_dom_sf"/>
</dbReference>